<dbReference type="AlphaFoldDB" id="A0A192D5W6"/>
<dbReference type="InterPro" id="IPR052063">
    <property type="entry name" value="Polysaccharide_Lyase_1"/>
</dbReference>
<accession>A0A192D5W6</accession>
<dbReference type="PANTHER" id="PTHR42970:SF1">
    <property type="entry name" value="PECTATE LYASE C-RELATED"/>
    <property type="match status" value="1"/>
</dbReference>
<dbReference type="Proteomes" id="UP000078263">
    <property type="component" value="Chromosome"/>
</dbReference>
<dbReference type="STRING" id="1112.A9D12_11230"/>
<dbReference type="InterPro" id="IPR028974">
    <property type="entry name" value="TSP_type-3_rpt"/>
</dbReference>
<evidence type="ECO:0000256" key="2">
    <source>
        <dbReference type="ARBA" id="ARBA00023180"/>
    </source>
</evidence>
<dbReference type="SUPFAM" id="SSF103647">
    <property type="entry name" value="TSP type-3 repeat"/>
    <property type="match status" value="1"/>
</dbReference>
<dbReference type="KEGG" id="pns:A9D12_11230"/>
<protein>
    <recommendedName>
        <fullName evidence="6">Pectate lyase</fullName>
    </recommendedName>
</protein>
<name>A0A192D5W6_9SPHN</name>
<dbReference type="SUPFAM" id="SSF51126">
    <property type="entry name" value="Pectin lyase-like"/>
    <property type="match status" value="1"/>
</dbReference>
<organism evidence="4 5">
    <name type="scientific">Erythrobacter neustonensis</name>
    <dbReference type="NCBI Taxonomy" id="1112"/>
    <lineage>
        <taxon>Bacteria</taxon>
        <taxon>Pseudomonadati</taxon>
        <taxon>Pseudomonadota</taxon>
        <taxon>Alphaproteobacteria</taxon>
        <taxon>Sphingomonadales</taxon>
        <taxon>Erythrobacteraceae</taxon>
        <taxon>Erythrobacter/Porphyrobacter group</taxon>
        <taxon>Erythrobacter</taxon>
    </lineage>
</organism>
<evidence type="ECO:0000313" key="5">
    <source>
        <dbReference type="Proteomes" id="UP000078263"/>
    </source>
</evidence>
<proteinExistence type="predicted"/>
<keyword evidence="5" id="KW-1185">Reference proteome</keyword>
<dbReference type="Gene3D" id="2.160.20.10">
    <property type="entry name" value="Single-stranded right-handed beta-helix, Pectin lyase-like"/>
    <property type="match status" value="1"/>
</dbReference>
<dbReference type="PANTHER" id="PTHR42970">
    <property type="entry name" value="PECTATE LYASE C-RELATED"/>
    <property type="match status" value="1"/>
</dbReference>
<dbReference type="GO" id="GO:0005509">
    <property type="term" value="F:calcium ion binding"/>
    <property type="evidence" value="ECO:0007669"/>
    <property type="project" value="InterPro"/>
</dbReference>
<dbReference type="InterPro" id="IPR012334">
    <property type="entry name" value="Pectin_lyas_fold"/>
</dbReference>
<evidence type="ECO:0000256" key="3">
    <source>
        <dbReference type="SAM" id="MobiDB-lite"/>
    </source>
</evidence>
<evidence type="ECO:0000313" key="4">
    <source>
        <dbReference type="EMBL" id="ANK13416.1"/>
    </source>
</evidence>
<gene>
    <name evidence="4" type="ORF">A9D12_11230</name>
</gene>
<keyword evidence="1" id="KW-0479">Metal-binding</keyword>
<keyword evidence="2" id="KW-0325">Glycoprotein</keyword>
<sequence>MATTALSATTTLTSGTGTADAFTNPDNGNIPDRAKHPLAFPTAIGFGSATSVRASNAVVYKINSLEDSAVQGDGKITYRECALALPVTSPYQIPGGRPRYCVFEVAGAIVIQSPIRITTPRIYIAGQTSPGGIELRLGANYNPVDALIDTRRGGDHMILRHIRARLGEHPGRTSINGDPIRINVSKYQIIDHVSSMFGTDESLELADCTNCTVQWSIIGPNICRNAGHTSALHCKTFFIKPGNRVSIAYNLTQHGEQRGMNLAPGVSPVTAGTTSQADIFNNVMYHFVEENGLLSNQFASPYANYIGNVYLRGPRYQASQPNYLLALYSGATSNPRGFSVYMKDNVTPRRRMAGQFGQSVTDPFLRSVGLFPGVSAGQVCGLNTDGSVNCSITGLNVVKDTSPVRAPGVTAQAFEPWMISTPEQAMRNVLAFSGADLCRHGSCRDNVDALYVEDVRTCDRAPYLFETGWTSRVVDSGGFAKLSTSGAVPSDQDKDGMPDAWERLYSGTNPAVWDANADPDGDGYPNIEEYLNLLANEHTRYRGIYTAGTGTLPAYNCGRPMA</sequence>
<reference evidence="4 5" key="1">
    <citation type="submission" date="2016-05" db="EMBL/GenBank/DDBJ databases">
        <title>Compelete Genome Sequence of Bacteriochlorophyll-Synthesizing Bacterium Porphyrobacter neustonensis DSM 9434.</title>
        <authorList>
            <person name="Shi X.-L."/>
            <person name="Wu Y.-H."/>
            <person name="Cheng H."/>
            <person name="Xu L."/>
            <person name="Zhang X.-Q."/>
            <person name="Wang C.-S."/>
            <person name="Xu X.-W."/>
        </authorList>
    </citation>
    <scope>NUCLEOTIDE SEQUENCE [LARGE SCALE GENOMIC DNA]</scope>
    <source>
        <strain evidence="4 5">DSM 9434</strain>
    </source>
</reference>
<evidence type="ECO:0008006" key="6">
    <source>
        <dbReference type="Google" id="ProtNLM"/>
    </source>
</evidence>
<dbReference type="InterPro" id="IPR011050">
    <property type="entry name" value="Pectin_lyase_fold/virulence"/>
</dbReference>
<feature type="region of interest" description="Disordered" evidence="3">
    <location>
        <begin position="15"/>
        <end position="34"/>
    </location>
</feature>
<evidence type="ECO:0000256" key="1">
    <source>
        <dbReference type="ARBA" id="ARBA00022723"/>
    </source>
</evidence>
<dbReference type="EMBL" id="CP016033">
    <property type="protein sequence ID" value="ANK13416.1"/>
    <property type="molecule type" value="Genomic_DNA"/>
</dbReference>